<keyword evidence="1" id="KW-1133">Transmembrane helix</keyword>
<sequence length="268" mass="29698">MENIETQNKTSKNGKKVVGAAILIIGLALLAKQLGADLPRWLFSWPMLLIVIGIANGIKHQFKNATWLILILIGSVFLAEKIVPELSVAKFTWPIILIGLGVFFIFGRGFNNGNCKKNKKWRNENSNYQNNPAYNFTETPKNEEPIGQENRYYDMGDEYVDSVSVFGGAKKNILSKNFKGGEVVNIFGGAELNFYHSDIDGLVILEVVQVFGGTKIVIPPTWDVISEMAAVFGGIDDNRSLTQVLPDKSKVLLIRGTSIFGGIEIRNF</sequence>
<dbReference type="Proteomes" id="UP001597546">
    <property type="component" value="Unassembled WGS sequence"/>
</dbReference>
<dbReference type="InterPro" id="IPR054331">
    <property type="entry name" value="LiaF_TM"/>
</dbReference>
<proteinExistence type="predicted"/>
<dbReference type="EMBL" id="JBHULV010000008">
    <property type="protein sequence ID" value="MFD2730717.1"/>
    <property type="molecule type" value="Genomic_DNA"/>
</dbReference>
<dbReference type="PANTHER" id="PTHR40763:SF5">
    <property type="entry name" value="MEMBRANE PROTEIN"/>
    <property type="match status" value="1"/>
</dbReference>
<feature type="transmembrane region" description="Helical" evidence="1">
    <location>
        <begin position="41"/>
        <end position="58"/>
    </location>
</feature>
<evidence type="ECO:0000313" key="3">
    <source>
        <dbReference type="EMBL" id="MFD2730717.1"/>
    </source>
</evidence>
<dbReference type="PANTHER" id="PTHR40763">
    <property type="entry name" value="MEMBRANE PROTEIN-RELATED"/>
    <property type="match status" value="1"/>
</dbReference>
<feature type="transmembrane region" description="Helical" evidence="1">
    <location>
        <begin position="90"/>
        <end position="110"/>
    </location>
</feature>
<accession>A0ABW5TN49</accession>
<feature type="transmembrane region" description="Helical" evidence="1">
    <location>
        <begin position="17"/>
        <end position="35"/>
    </location>
</feature>
<organism evidence="3 4">
    <name type="scientific">Pedobacter alpinus</name>
    <dbReference type="NCBI Taxonomy" id="1590643"/>
    <lineage>
        <taxon>Bacteria</taxon>
        <taxon>Pseudomonadati</taxon>
        <taxon>Bacteroidota</taxon>
        <taxon>Sphingobacteriia</taxon>
        <taxon>Sphingobacteriales</taxon>
        <taxon>Sphingobacteriaceae</taxon>
        <taxon>Pedobacter</taxon>
    </lineage>
</organism>
<evidence type="ECO:0000313" key="4">
    <source>
        <dbReference type="Proteomes" id="UP001597546"/>
    </source>
</evidence>
<gene>
    <name evidence="3" type="ORF">ACFSSE_03300</name>
</gene>
<name>A0ABW5TN49_9SPHI</name>
<evidence type="ECO:0000259" key="2">
    <source>
        <dbReference type="Pfam" id="PF22570"/>
    </source>
</evidence>
<dbReference type="RefSeq" id="WP_379040476.1">
    <property type="nucleotide sequence ID" value="NZ_JBHSKW010000005.1"/>
</dbReference>
<feature type="transmembrane region" description="Helical" evidence="1">
    <location>
        <begin position="65"/>
        <end position="84"/>
    </location>
</feature>
<protein>
    <submittedName>
        <fullName evidence="3">LiaI-LiaF-like domain-containing protein</fullName>
    </submittedName>
</protein>
<keyword evidence="1" id="KW-0472">Membrane</keyword>
<evidence type="ECO:0000256" key="1">
    <source>
        <dbReference type="SAM" id="Phobius"/>
    </source>
</evidence>
<reference evidence="4" key="1">
    <citation type="journal article" date="2019" name="Int. J. Syst. Evol. Microbiol.">
        <title>The Global Catalogue of Microorganisms (GCM) 10K type strain sequencing project: providing services to taxonomists for standard genome sequencing and annotation.</title>
        <authorList>
            <consortium name="The Broad Institute Genomics Platform"/>
            <consortium name="The Broad Institute Genome Sequencing Center for Infectious Disease"/>
            <person name="Wu L."/>
            <person name="Ma J."/>
        </authorList>
    </citation>
    <scope>NUCLEOTIDE SEQUENCE [LARGE SCALE GENOMIC DNA]</scope>
    <source>
        <strain evidence="4">KCTC 42456</strain>
    </source>
</reference>
<dbReference type="Pfam" id="PF22570">
    <property type="entry name" value="LiaF-TM"/>
    <property type="match status" value="1"/>
</dbReference>
<keyword evidence="4" id="KW-1185">Reference proteome</keyword>
<feature type="domain" description="LiaF transmembrane" evidence="2">
    <location>
        <begin position="18"/>
        <end position="110"/>
    </location>
</feature>
<keyword evidence="1" id="KW-0812">Transmembrane</keyword>
<comment type="caution">
    <text evidence="3">The sequence shown here is derived from an EMBL/GenBank/DDBJ whole genome shotgun (WGS) entry which is preliminary data.</text>
</comment>